<dbReference type="GO" id="GO:0030247">
    <property type="term" value="F:polysaccharide binding"/>
    <property type="evidence" value="ECO:0007669"/>
    <property type="project" value="UniProtKB-UniRule"/>
</dbReference>
<dbReference type="SMART" id="SM00637">
    <property type="entry name" value="CBD_II"/>
    <property type="match status" value="1"/>
</dbReference>
<dbReference type="Proteomes" id="UP000006640">
    <property type="component" value="Chromosome"/>
</dbReference>
<dbReference type="Gene3D" id="2.60.40.290">
    <property type="match status" value="1"/>
</dbReference>
<dbReference type="InterPro" id="IPR008965">
    <property type="entry name" value="CBM2/CBM3_carb-bd_dom_sf"/>
</dbReference>
<sequence length="89" mass="9250">MNSWNEGWQGEVTVRAGSTPINGWTVRWTWPGSQSITQLWGGDHQPSGSGTVTVRNAPWNGSLGADASTTFGFLASGSPATPAATCTSP</sequence>
<evidence type="ECO:0000259" key="1">
    <source>
        <dbReference type="PROSITE" id="PS51173"/>
    </source>
</evidence>
<dbReference type="GO" id="GO:0004553">
    <property type="term" value="F:hydrolase activity, hydrolyzing O-glycosyl compounds"/>
    <property type="evidence" value="ECO:0007669"/>
    <property type="project" value="InterPro"/>
</dbReference>
<evidence type="ECO:0000313" key="2">
    <source>
        <dbReference type="EMBL" id="ADG89473.1"/>
    </source>
</evidence>
<dbReference type="InterPro" id="IPR001919">
    <property type="entry name" value="CBD2"/>
</dbReference>
<dbReference type="KEGG" id="tbi:Tbis_2774"/>
<dbReference type="eggNOG" id="COG5297">
    <property type="taxonomic scope" value="Bacteria"/>
</dbReference>
<dbReference type="Pfam" id="PF00553">
    <property type="entry name" value="CBM_2"/>
    <property type="match status" value="1"/>
</dbReference>
<dbReference type="CAZy" id="CBM2">
    <property type="family name" value="Carbohydrate-Binding Module Family 2"/>
</dbReference>
<evidence type="ECO:0000313" key="3">
    <source>
        <dbReference type="Proteomes" id="UP000006640"/>
    </source>
</evidence>
<protein>
    <submittedName>
        <fullName evidence="2">Cellulose-binding family II</fullName>
    </submittedName>
</protein>
<dbReference type="EMBL" id="CP001874">
    <property type="protein sequence ID" value="ADG89473.1"/>
    <property type="molecule type" value="Genomic_DNA"/>
</dbReference>
<dbReference type="SUPFAM" id="SSF49384">
    <property type="entry name" value="Carbohydrate-binding domain"/>
    <property type="match status" value="1"/>
</dbReference>
<accession>D6Y657</accession>
<name>D6Y657_THEBD</name>
<dbReference type="InterPro" id="IPR012291">
    <property type="entry name" value="CBM2_carb-bd_dom_sf"/>
</dbReference>
<reference evidence="2 3" key="1">
    <citation type="submission" date="2010-01" db="EMBL/GenBank/DDBJ databases">
        <title>The complete genome of Thermobispora bispora DSM 43833.</title>
        <authorList>
            <consortium name="US DOE Joint Genome Institute (JGI-PGF)"/>
            <person name="Lucas S."/>
            <person name="Copeland A."/>
            <person name="Lapidus A."/>
            <person name="Glavina del Rio T."/>
            <person name="Dalin E."/>
            <person name="Tice H."/>
            <person name="Bruce D."/>
            <person name="Goodwin L."/>
            <person name="Pitluck S."/>
            <person name="Kyrpides N."/>
            <person name="Mavromatis K."/>
            <person name="Ivanova N."/>
            <person name="Mikhailova N."/>
            <person name="Chertkov O."/>
            <person name="Brettin T."/>
            <person name="Detter J.C."/>
            <person name="Han C."/>
            <person name="Larimer F."/>
            <person name="Land M."/>
            <person name="Hauser L."/>
            <person name="Markowitz V."/>
            <person name="Cheng J.-F."/>
            <person name="Hugenholtz P."/>
            <person name="Woyke T."/>
            <person name="Wu D."/>
            <person name="Jando M."/>
            <person name="Schneider S."/>
            <person name="Klenk H.-P."/>
            <person name="Eisen J.A."/>
        </authorList>
    </citation>
    <scope>NUCLEOTIDE SEQUENCE [LARGE SCALE GENOMIC DNA]</scope>
    <source>
        <strain evidence="3">ATCC 19993 / DSM 43833 / CBS 139.67 / JCM 10125 / KCTC 9307 / NBRC 14880 / R51</strain>
    </source>
</reference>
<keyword evidence="3" id="KW-1185">Reference proteome</keyword>
<gene>
    <name evidence="2" type="ordered locus">Tbis_2774</name>
</gene>
<dbReference type="GO" id="GO:0005975">
    <property type="term" value="P:carbohydrate metabolic process"/>
    <property type="evidence" value="ECO:0007669"/>
    <property type="project" value="InterPro"/>
</dbReference>
<organism evidence="2 3">
    <name type="scientific">Thermobispora bispora (strain ATCC 19993 / DSM 43833 / CBS 139.67 / JCM 10125 / KCTC 9307 / NBRC 14880 / R51)</name>
    <dbReference type="NCBI Taxonomy" id="469371"/>
    <lineage>
        <taxon>Bacteria</taxon>
        <taxon>Bacillati</taxon>
        <taxon>Actinomycetota</taxon>
        <taxon>Actinomycetes</taxon>
        <taxon>Streptosporangiales</taxon>
        <taxon>Streptosporangiaceae</taxon>
        <taxon>Thermobispora</taxon>
    </lineage>
</organism>
<dbReference type="PROSITE" id="PS51173">
    <property type="entry name" value="CBM2"/>
    <property type="match status" value="1"/>
</dbReference>
<dbReference type="STRING" id="469371.Tbis_2774"/>
<dbReference type="AlphaFoldDB" id="D6Y657"/>
<feature type="domain" description="CBM2" evidence="1">
    <location>
        <begin position="1"/>
        <end position="89"/>
    </location>
</feature>
<dbReference type="HOGENOM" id="CLU_179979_0_0_11"/>
<dbReference type="RefSeq" id="WP_013133006.1">
    <property type="nucleotide sequence ID" value="NC_014165.1"/>
</dbReference>
<proteinExistence type="predicted"/>